<organism evidence="4 5">
    <name type="scientific">Chrysochloris asiatica</name>
    <name type="common">Cape golden mole</name>
    <dbReference type="NCBI Taxonomy" id="185453"/>
    <lineage>
        <taxon>Eukaryota</taxon>
        <taxon>Metazoa</taxon>
        <taxon>Chordata</taxon>
        <taxon>Craniata</taxon>
        <taxon>Vertebrata</taxon>
        <taxon>Euteleostomi</taxon>
        <taxon>Mammalia</taxon>
        <taxon>Eutheria</taxon>
        <taxon>Afrotheria</taxon>
        <taxon>Chrysochloridae</taxon>
        <taxon>Chrysochlorinae</taxon>
        <taxon>Chrysochloris</taxon>
    </lineage>
</organism>
<evidence type="ECO:0000259" key="3">
    <source>
        <dbReference type="Pfam" id="PF16122"/>
    </source>
</evidence>
<feature type="domain" description="Small ribosomal subunit protein uS2 C-terminal" evidence="3">
    <location>
        <begin position="112"/>
        <end position="196"/>
    </location>
</feature>
<evidence type="ECO:0000256" key="1">
    <source>
        <dbReference type="ARBA" id="ARBA00022980"/>
    </source>
</evidence>
<dbReference type="RefSeq" id="XP_006877491.1">
    <property type="nucleotide sequence ID" value="XM_006877429.1"/>
</dbReference>
<dbReference type="Pfam" id="PF16122">
    <property type="entry name" value="40S_SA_C"/>
    <property type="match status" value="1"/>
</dbReference>
<dbReference type="GO" id="GO:0006412">
    <property type="term" value="P:translation"/>
    <property type="evidence" value="ECO:0007669"/>
    <property type="project" value="InterPro"/>
</dbReference>
<protein>
    <submittedName>
        <fullName evidence="5">40S ribosomal protein SA-like</fullName>
    </submittedName>
</protein>
<name>A0A9B0U5N1_CHRAS</name>
<dbReference type="InterPro" id="IPR023591">
    <property type="entry name" value="Ribosomal_uS2_flav_dom_sf"/>
</dbReference>
<dbReference type="GO" id="GO:0003735">
    <property type="term" value="F:structural constituent of ribosome"/>
    <property type="evidence" value="ECO:0007669"/>
    <property type="project" value="InterPro"/>
</dbReference>
<keyword evidence="4" id="KW-1185">Reference proteome</keyword>
<proteinExistence type="predicted"/>
<sequence>METPADVSVLSSRNTGHQAVLKFAADTGATSGSLSFWWLLILRVHHQPLTEASYVNLPTIALCTQILLGAIPCNCKEAHSVGLMWWMLAQEVLCMGDIIPQEHLWEVMPDLYFYIEPKETEKEEPSVEKAMTVEGSQDEWIAPFPEFTAAQLEVTDWSEGRQVPSMPIQQFPTEDWSAQPVTEDWSTAPTAETTEWVGITRVLLSCSSTVS</sequence>
<dbReference type="SUPFAM" id="SSF52313">
    <property type="entry name" value="Ribosomal protein S2"/>
    <property type="match status" value="1"/>
</dbReference>
<evidence type="ECO:0000313" key="4">
    <source>
        <dbReference type="Proteomes" id="UP000504623"/>
    </source>
</evidence>
<dbReference type="InterPro" id="IPR005707">
    <property type="entry name" value="Ribosomal_uS2_euk/arc"/>
</dbReference>
<evidence type="ECO:0000313" key="5">
    <source>
        <dbReference type="RefSeq" id="XP_006877491.1"/>
    </source>
</evidence>
<keyword evidence="1" id="KW-0689">Ribosomal protein</keyword>
<dbReference type="GeneID" id="102839085"/>
<accession>A0A9B0U5N1</accession>
<dbReference type="GO" id="GO:0015935">
    <property type="term" value="C:small ribosomal subunit"/>
    <property type="evidence" value="ECO:0007669"/>
    <property type="project" value="InterPro"/>
</dbReference>
<gene>
    <name evidence="5" type="primary">LOC102839085</name>
</gene>
<dbReference type="AlphaFoldDB" id="A0A9B0U5N1"/>
<dbReference type="PANTHER" id="PTHR11489">
    <property type="entry name" value="40S RIBOSOMAL PROTEIN SA"/>
    <property type="match status" value="1"/>
</dbReference>
<evidence type="ECO:0000256" key="2">
    <source>
        <dbReference type="ARBA" id="ARBA00023274"/>
    </source>
</evidence>
<dbReference type="Gene3D" id="3.40.50.10490">
    <property type="entry name" value="Glucose-6-phosphate isomerase like protein, domain 1"/>
    <property type="match status" value="1"/>
</dbReference>
<dbReference type="Proteomes" id="UP000504623">
    <property type="component" value="Unplaced"/>
</dbReference>
<dbReference type="OrthoDB" id="9795875at2759"/>
<reference evidence="5" key="1">
    <citation type="submission" date="2025-08" db="UniProtKB">
        <authorList>
            <consortium name="RefSeq"/>
        </authorList>
    </citation>
    <scope>IDENTIFICATION</scope>
    <source>
        <tissue evidence="5">Spleen</tissue>
    </source>
</reference>
<keyword evidence="2" id="KW-0687">Ribonucleoprotein</keyword>
<dbReference type="InterPro" id="IPR032281">
    <property type="entry name" value="Ribosomal_uS2_C"/>
</dbReference>